<dbReference type="SUPFAM" id="SSF46894">
    <property type="entry name" value="C-terminal effector domain of the bipartite response regulators"/>
    <property type="match status" value="1"/>
</dbReference>
<feature type="domain" description="HTH luxR-type" evidence="4">
    <location>
        <begin position="140"/>
        <end position="205"/>
    </location>
</feature>
<evidence type="ECO:0000313" key="5">
    <source>
        <dbReference type="EMBL" id="MFC4108182.1"/>
    </source>
</evidence>
<name>A0ABV8KQM0_9ACTN</name>
<comment type="caution">
    <text evidence="5">The sequence shown here is derived from an EMBL/GenBank/DDBJ whole genome shotgun (WGS) entry which is preliminary data.</text>
</comment>
<dbReference type="EMBL" id="JBHSBN010000014">
    <property type="protein sequence ID" value="MFC4108182.1"/>
    <property type="molecule type" value="Genomic_DNA"/>
</dbReference>
<dbReference type="RefSeq" id="WP_377548093.1">
    <property type="nucleotide sequence ID" value="NZ_JBHSBN010000014.1"/>
</dbReference>
<keyword evidence="6" id="KW-1185">Reference proteome</keyword>
<dbReference type="InterPro" id="IPR016032">
    <property type="entry name" value="Sig_transdc_resp-reg_C-effctor"/>
</dbReference>
<dbReference type="InterPro" id="IPR000792">
    <property type="entry name" value="Tscrpt_reg_LuxR_C"/>
</dbReference>
<dbReference type="PRINTS" id="PR00038">
    <property type="entry name" value="HTHLUXR"/>
</dbReference>
<keyword evidence="3" id="KW-0804">Transcription</keyword>
<sequence>MRRLPVHLYSTDVISRAGVVSQLRPRPEVLLLDEAEADQAAVAVIISDGIDDQTLRTLRSLRSRYGSALVLVLTQVDDAGLVAAVEHGVAGIVRRSEASADRLVAVIRSAAAGEGVVPPDLLGRLLQQVGALQREVLGPRGLTFSGLAEREVEVLRLVAEGFDTAEIAAKLSYSQRTIKNILHDVTNRLHLRNRCHAVAYALRNGLI</sequence>
<dbReference type="SMART" id="SM00421">
    <property type="entry name" value="HTH_LUXR"/>
    <property type="match status" value="1"/>
</dbReference>
<proteinExistence type="predicted"/>
<organism evidence="5 6">
    <name type="scientific">Micromonospora zhanjiangensis</name>
    <dbReference type="NCBI Taxonomy" id="1522057"/>
    <lineage>
        <taxon>Bacteria</taxon>
        <taxon>Bacillati</taxon>
        <taxon>Actinomycetota</taxon>
        <taxon>Actinomycetes</taxon>
        <taxon>Micromonosporales</taxon>
        <taxon>Micromonosporaceae</taxon>
        <taxon>Micromonospora</taxon>
    </lineage>
</organism>
<dbReference type="PANTHER" id="PTHR43214">
    <property type="entry name" value="TWO-COMPONENT RESPONSE REGULATOR"/>
    <property type="match status" value="1"/>
</dbReference>
<dbReference type="PANTHER" id="PTHR43214:SF24">
    <property type="entry name" value="TRANSCRIPTIONAL REGULATORY PROTEIN NARL-RELATED"/>
    <property type="match status" value="1"/>
</dbReference>
<keyword evidence="2" id="KW-0238">DNA-binding</keyword>
<gene>
    <name evidence="5" type="ORF">ACFOX0_19900</name>
</gene>
<dbReference type="PROSITE" id="PS50043">
    <property type="entry name" value="HTH_LUXR_2"/>
    <property type="match status" value="1"/>
</dbReference>
<dbReference type="Pfam" id="PF00196">
    <property type="entry name" value="GerE"/>
    <property type="match status" value="1"/>
</dbReference>
<dbReference type="Proteomes" id="UP001595868">
    <property type="component" value="Unassembled WGS sequence"/>
</dbReference>
<reference evidence="6" key="1">
    <citation type="journal article" date="2019" name="Int. J. Syst. Evol. Microbiol.">
        <title>The Global Catalogue of Microorganisms (GCM) 10K type strain sequencing project: providing services to taxonomists for standard genome sequencing and annotation.</title>
        <authorList>
            <consortium name="The Broad Institute Genomics Platform"/>
            <consortium name="The Broad Institute Genome Sequencing Center for Infectious Disease"/>
            <person name="Wu L."/>
            <person name="Ma J."/>
        </authorList>
    </citation>
    <scope>NUCLEOTIDE SEQUENCE [LARGE SCALE GENOMIC DNA]</scope>
    <source>
        <strain evidence="6">2902at01</strain>
    </source>
</reference>
<dbReference type="InterPro" id="IPR039420">
    <property type="entry name" value="WalR-like"/>
</dbReference>
<evidence type="ECO:0000256" key="2">
    <source>
        <dbReference type="ARBA" id="ARBA00023125"/>
    </source>
</evidence>
<protein>
    <submittedName>
        <fullName evidence="5">LuxR C-terminal-related transcriptional regulator</fullName>
    </submittedName>
</protein>
<evidence type="ECO:0000259" key="4">
    <source>
        <dbReference type="PROSITE" id="PS50043"/>
    </source>
</evidence>
<evidence type="ECO:0000256" key="3">
    <source>
        <dbReference type="ARBA" id="ARBA00023163"/>
    </source>
</evidence>
<dbReference type="Gene3D" id="3.40.50.2300">
    <property type="match status" value="1"/>
</dbReference>
<accession>A0ABV8KQM0</accession>
<evidence type="ECO:0000313" key="6">
    <source>
        <dbReference type="Proteomes" id="UP001595868"/>
    </source>
</evidence>
<keyword evidence="1" id="KW-0805">Transcription regulation</keyword>
<dbReference type="CDD" id="cd06170">
    <property type="entry name" value="LuxR_C_like"/>
    <property type="match status" value="1"/>
</dbReference>
<evidence type="ECO:0000256" key="1">
    <source>
        <dbReference type="ARBA" id="ARBA00023015"/>
    </source>
</evidence>